<dbReference type="PANTHER" id="PTHR11695:SF294">
    <property type="entry name" value="RETICULON-4-INTERACTING PROTEIN 1, MITOCHONDRIAL"/>
    <property type="match status" value="1"/>
</dbReference>
<dbReference type="Gene3D" id="3.40.50.720">
    <property type="entry name" value="NAD(P)-binding Rossmann-like Domain"/>
    <property type="match status" value="1"/>
</dbReference>
<sequence>MVQLVKDLGADVLIDYKAQDFENLLKDYDLVLNSQDNKTLQKSINILKPEGQIVSISGPPTPDFAKEIGLPWYLRLIMSLLSFSIRSKAKKRNVKYRFLFMKASGNQLSEITKLIEAGVIKPVVDRVYDFEKANDALTYVESGRAKGKVVIKVR</sequence>
<dbReference type="EMBL" id="FOGG01000013">
    <property type="protein sequence ID" value="SER66290.1"/>
    <property type="molecule type" value="Genomic_DNA"/>
</dbReference>
<dbReference type="PANTHER" id="PTHR11695">
    <property type="entry name" value="ALCOHOL DEHYDROGENASE RELATED"/>
    <property type="match status" value="1"/>
</dbReference>
<dbReference type="SUPFAM" id="SSF51735">
    <property type="entry name" value="NAD(P)-binding Rossmann-fold domains"/>
    <property type="match status" value="1"/>
</dbReference>
<reference evidence="1 2" key="1">
    <citation type="submission" date="2016-10" db="EMBL/GenBank/DDBJ databases">
        <authorList>
            <person name="de Groot N.N."/>
        </authorList>
    </citation>
    <scope>NUCLEOTIDE SEQUENCE [LARGE SCALE GENOMIC DNA]</scope>
    <source>
        <strain evidence="1 2">DSM 18610</strain>
    </source>
</reference>
<accession>A0A1H9R0P0</accession>
<dbReference type="Pfam" id="PF13602">
    <property type="entry name" value="ADH_zinc_N_2"/>
    <property type="match status" value="1"/>
</dbReference>
<dbReference type="AlphaFoldDB" id="A0A1H9R0P0"/>
<dbReference type="Gene3D" id="3.90.180.10">
    <property type="entry name" value="Medium-chain alcohol dehydrogenases, catalytic domain"/>
    <property type="match status" value="1"/>
</dbReference>
<gene>
    <name evidence="1" type="ORF">SAMN04488023_11377</name>
</gene>
<dbReference type="OrthoDB" id="9787435at2"/>
<organism evidence="1 2">
    <name type="scientific">Pedobacter rhizosphaerae</name>
    <dbReference type="NCBI Taxonomy" id="390241"/>
    <lineage>
        <taxon>Bacteria</taxon>
        <taxon>Pseudomonadati</taxon>
        <taxon>Bacteroidota</taxon>
        <taxon>Sphingobacteriia</taxon>
        <taxon>Sphingobacteriales</taxon>
        <taxon>Sphingobacteriaceae</taxon>
        <taxon>Pedobacter</taxon>
    </lineage>
</organism>
<name>A0A1H9R0P0_9SPHI</name>
<dbReference type="STRING" id="390241.SAMN04488023_11377"/>
<evidence type="ECO:0000313" key="1">
    <source>
        <dbReference type="EMBL" id="SER66290.1"/>
    </source>
</evidence>
<dbReference type="InterPro" id="IPR050700">
    <property type="entry name" value="YIM1/Zinc_Alcohol_DH_Fams"/>
</dbReference>
<evidence type="ECO:0000313" key="2">
    <source>
        <dbReference type="Proteomes" id="UP000199572"/>
    </source>
</evidence>
<dbReference type="RefSeq" id="WP_090884674.1">
    <property type="nucleotide sequence ID" value="NZ_FOGG01000013.1"/>
</dbReference>
<proteinExistence type="predicted"/>
<keyword evidence="2" id="KW-1185">Reference proteome</keyword>
<protein>
    <submittedName>
        <fullName evidence="1">Zinc-binding dehydrogenase</fullName>
    </submittedName>
</protein>
<dbReference type="Proteomes" id="UP000199572">
    <property type="component" value="Unassembled WGS sequence"/>
</dbReference>
<dbReference type="InterPro" id="IPR036291">
    <property type="entry name" value="NAD(P)-bd_dom_sf"/>
</dbReference>